<feature type="transmembrane region" description="Helical" evidence="1">
    <location>
        <begin position="331"/>
        <end position="349"/>
    </location>
</feature>
<keyword evidence="2" id="KW-0732">Signal</keyword>
<dbReference type="RefSeq" id="WP_132097957.1">
    <property type="nucleotide sequence ID" value="NZ_SMDA01000002.1"/>
</dbReference>
<protein>
    <submittedName>
        <fullName evidence="4">Adenylate cyclase</fullName>
    </submittedName>
</protein>
<evidence type="ECO:0000256" key="2">
    <source>
        <dbReference type="SAM" id="SignalP"/>
    </source>
</evidence>
<keyword evidence="5" id="KW-1185">Reference proteome</keyword>
<gene>
    <name evidence="4" type="ORF">EV669_102265</name>
</gene>
<name>A0ABY2D2G0_GULMO</name>
<evidence type="ECO:0000256" key="1">
    <source>
        <dbReference type="SAM" id="Phobius"/>
    </source>
</evidence>
<reference evidence="4 5" key="1">
    <citation type="submission" date="2019-03" db="EMBL/GenBank/DDBJ databases">
        <title>Genomic Encyclopedia of Type Strains, Phase IV (KMG-IV): sequencing the most valuable type-strain genomes for metagenomic binning, comparative biology and taxonomic classification.</title>
        <authorList>
            <person name="Goeker M."/>
        </authorList>
    </citation>
    <scope>NUCLEOTIDE SEQUENCE [LARGE SCALE GENOMIC DNA]</scope>
    <source>
        <strain evidence="4 5">DSM 18507</strain>
    </source>
</reference>
<dbReference type="PANTHER" id="PTHR43081:SF1">
    <property type="entry name" value="ADENYLATE CYCLASE, TERMINAL-DIFFERENTIATION SPECIFIC"/>
    <property type="match status" value="1"/>
</dbReference>
<feature type="chain" id="PRO_5046328301" evidence="2">
    <location>
        <begin position="19"/>
        <end position="604"/>
    </location>
</feature>
<dbReference type="InterPro" id="IPR007890">
    <property type="entry name" value="CHASE2"/>
</dbReference>
<feature type="signal peptide" evidence="2">
    <location>
        <begin position="1"/>
        <end position="18"/>
    </location>
</feature>
<organism evidence="4 5">
    <name type="scientific">Gulbenkiania mobilis</name>
    <dbReference type="NCBI Taxonomy" id="397457"/>
    <lineage>
        <taxon>Bacteria</taxon>
        <taxon>Pseudomonadati</taxon>
        <taxon>Pseudomonadota</taxon>
        <taxon>Betaproteobacteria</taxon>
        <taxon>Neisseriales</taxon>
        <taxon>Chromobacteriaceae</taxon>
        <taxon>Gulbenkiania</taxon>
    </lineage>
</organism>
<dbReference type="InterPro" id="IPR001054">
    <property type="entry name" value="A/G_cyclase"/>
</dbReference>
<dbReference type="SUPFAM" id="SSF55073">
    <property type="entry name" value="Nucleotide cyclase"/>
    <property type="match status" value="1"/>
</dbReference>
<keyword evidence="1" id="KW-1133">Transmembrane helix</keyword>
<evidence type="ECO:0000313" key="4">
    <source>
        <dbReference type="EMBL" id="TCW32966.1"/>
    </source>
</evidence>
<dbReference type="PROSITE" id="PS50125">
    <property type="entry name" value="GUANYLATE_CYCLASE_2"/>
    <property type="match status" value="1"/>
</dbReference>
<dbReference type="Gene3D" id="3.30.70.1230">
    <property type="entry name" value="Nucleotide cyclase"/>
    <property type="match status" value="1"/>
</dbReference>
<accession>A0ABY2D2G0</accession>
<keyword evidence="1" id="KW-0812">Transmembrane</keyword>
<proteinExistence type="predicted"/>
<evidence type="ECO:0000313" key="5">
    <source>
        <dbReference type="Proteomes" id="UP000294801"/>
    </source>
</evidence>
<dbReference type="SMART" id="SM01080">
    <property type="entry name" value="CHASE2"/>
    <property type="match status" value="1"/>
</dbReference>
<dbReference type="Proteomes" id="UP000294801">
    <property type="component" value="Unassembled WGS sequence"/>
</dbReference>
<dbReference type="CDD" id="cd07302">
    <property type="entry name" value="CHD"/>
    <property type="match status" value="1"/>
</dbReference>
<dbReference type="SMART" id="SM00044">
    <property type="entry name" value="CYCc"/>
    <property type="match status" value="1"/>
</dbReference>
<feature type="domain" description="Guanylate cyclase" evidence="3">
    <location>
        <begin position="424"/>
        <end position="556"/>
    </location>
</feature>
<dbReference type="Pfam" id="PF00211">
    <property type="entry name" value="Guanylate_cyc"/>
    <property type="match status" value="1"/>
</dbReference>
<feature type="transmembrane region" description="Helical" evidence="1">
    <location>
        <begin position="304"/>
        <end position="324"/>
    </location>
</feature>
<dbReference type="PANTHER" id="PTHR43081">
    <property type="entry name" value="ADENYLATE CYCLASE, TERMINAL-DIFFERENTIATION SPECIFIC-RELATED"/>
    <property type="match status" value="1"/>
</dbReference>
<dbReference type="InterPro" id="IPR050697">
    <property type="entry name" value="Adenylyl/Guanylyl_Cyclase_3/4"/>
</dbReference>
<sequence>MYLLLSGAFSLWNAPFLAAVEDTRWQVFPRERVAGLPVAVVDLDETTLSRYGYWPWPRERMVALVRRLLEEQGAAAVALDILYPEASGNPAADAALGHLARTAPVVLAQTFDLSQSNAPRTLGQVAGGQACPAGLPVPQAQGVIAPGATLGPGVRAGHITPAIDADGHLRRAWPLVRYRDRCYPALSMALLGAAARLPDATVWKAGSGGGLENPVLGIHLPLQADGSIRLPWPVEWPPVIPAAAVLDARLPLPALHNSLVVVGSSAAGLGDLVTVPGKSRLPGVMVHAVQAQAMLSGTWMQRPGWGVALTGLYVFLLAWGCLWLAVQRHPWLGLTLALTGGLVWVAVNATCWRQGLDLPLLPPLFCVLLQWPLQSAWQGLKAQRAQRLLFRQFSAYLPRRVLDELVRSGADPRTLDDARRCDITVLFADIVGFTRLAEQLAPEQVAQLLNIVMSHLGRLVHRHEGTLDKYIGDALMAFWGAPLPQADHADRAVACAETMLADLPAINHALRQVGLPAIRLGIGVNSGEAAVGNLGSSQRRAYSAVGDTVNVAARLESLTRVLDQPLLLGEDTCRRLRTGAIYPLGCFELRGRSRASLVGARQCS</sequence>
<keyword evidence="1" id="KW-0472">Membrane</keyword>
<evidence type="ECO:0000259" key="3">
    <source>
        <dbReference type="PROSITE" id="PS50125"/>
    </source>
</evidence>
<comment type="caution">
    <text evidence="4">The sequence shown here is derived from an EMBL/GenBank/DDBJ whole genome shotgun (WGS) entry which is preliminary data.</text>
</comment>
<dbReference type="Pfam" id="PF05226">
    <property type="entry name" value="CHASE2"/>
    <property type="match status" value="1"/>
</dbReference>
<dbReference type="EMBL" id="SMDA01000002">
    <property type="protein sequence ID" value="TCW32966.1"/>
    <property type="molecule type" value="Genomic_DNA"/>
</dbReference>
<dbReference type="InterPro" id="IPR029787">
    <property type="entry name" value="Nucleotide_cyclase"/>
</dbReference>